<protein>
    <submittedName>
        <fullName evidence="2">Uncharacterized protein</fullName>
    </submittedName>
</protein>
<name>A0AA39CBB6_9EURO</name>
<dbReference type="Proteomes" id="UP001172673">
    <property type="component" value="Unassembled WGS sequence"/>
</dbReference>
<gene>
    <name evidence="2" type="ORF">H2200_013344</name>
</gene>
<dbReference type="EMBL" id="JAPDRK010000028">
    <property type="protein sequence ID" value="KAJ9602224.1"/>
    <property type="molecule type" value="Genomic_DNA"/>
</dbReference>
<comment type="caution">
    <text evidence="2">The sequence shown here is derived from an EMBL/GenBank/DDBJ whole genome shotgun (WGS) entry which is preliminary data.</text>
</comment>
<evidence type="ECO:0000313" key="2">
    <source>
        <dbReference type="EMBL" id="KAJ9602224.1"/>
    </source>
</evidence>
<sequence length="270" mass="29215">MLEHCANPAGKHHQQLEMISLQRPISFPRPTSIRSAPPGPTLPPPTSISSTRQASLAAQPGTALPTPQFRVGAEVFLIDGITGNNILASSTIGTGFDGMNSGPTAFAAQPLSWAKPFFQGVGDSLTLYQYDSSGVFIVRERLIKMPCGQNLKSDGGNLFANTADLARGQYLYHIVPKNGVGEARLVSGTRLVEVRFCPGEWVWYSPSKVPVGGRSKDAKGVARQSKEKAMVIGVEVLRRRRVYDVHLAGRGEDRMMVTDERLEKVMSAPA</sequence>
<dbReference type="AlphaFoldDB" id="A0AA39CBB6"/>
<feature type="region of interest" description="Disordered" evidence="1">
    <location>
        <begin position="27"/>
        <end position="63"/>
    </location>
</feature>
<reference evidence="2" key="1">
    <citation type="submission" date="2022-10" db="EMBL/GenBank/DDBJ databases">
        <title>Culturing micro-colonial fungi from biological soil crusts in the Mojave desert and describing Neophaeococcomyces mojavensis, and introducing the new genera and species Taxawa tesnikishii.</title>
        <authorList>
            <person name="Kurbessoian T."/>
            <person name="Stajich J.E."/>
        </authorList>
    </citation>
    <scope>NUCLEOTIDE SEQUENCE</scope>
    <source>
        <strain evidence="2">TK_41</strain>
    </source>
</reference>
<keyword evidence="3" id="KW-1185">Reference proteome</keyword>
<organism evidence="2 3">
    <name type="scientific">Cladophialophora chaetospira</name>
    <dbReference type="NCBI Taxonomy" id="386627"/>
    <lineage>
        <taxon>Eukaryota</taxon>
        <taxon>Fungi</taxon>
        <taxon>Dikarya</taxon>
        <taxon>Ascomycota</taxon>
        <taxon>Pezizomycotina</taxon>
        <taxon>Eurotiomycetes</taxon>
        <taxon>Chaetothyriomycetidae</taxon>
        <taxon>Chaetothyriales</taxon>
        <taxon>Herpotrichiellaceae</taxon>
        <taxon>Cladophialophora</taxon>
    </lineage>
</organism>
<accession>A0AA39CBB6</accession>
<feature type="compositionally biased region" description="Pro residues" evidence="1">
    <location>
        <begin position="37"/>
        <end position="46"/>
    </location>
</feature>
<proteinExistence type="predicted"/>
<evidence type="ECO:0000256" key="1">
    <source>
        <dbReference type="SAM" id="MobiDB-lite"/>
    </source>
</evidence>
<evidence type="ECO:0000313" key="3">
    <source>
        <dbReference type="Proteomes" id="UP001172673"/>
    </source>
</evidence>